<proteinExistence type="predicted"/>
<keyword evidence="2" id="KW-1185">Reference proteome</keyword>
<dbReference type="Proteomes" id="UP000789405">
    <property type="component" value="Unassembled WGS sequence"/>
</dbReference>
<accession>A0A9N9NBS9</accession>
<evidence type="ECO:0000313" key="2">
    <source>
        <dbReference type="Proteomes" id="UP000789405"/>
    </source>
</evidence>
<protein>
    <submittedName>
        <fullName evidence="1">2233_t:CDS:1</fullName>
    </submittedName>
</protein>
<gene>
    <name evidence="1" type="ORF">DERYTH_LOCUS14193</name>
</gene>
<dbReference type="AlphaFoldDB" id="A0A9N9NBS9"/>
<comment type="caution">
    <text evidence="1">The sequence shown here is derived from an EMBL/GenBank/DDBJ whole genome shotgun (WGS) entry which is preliminary data.</text>
</comment>
<dbReference type="EMBL" id="CAJVPY010010496">
    <property type="protein sequence ID" value="CAG8719329.1"/>
    <property type="molecule type" value="Genomic_DNA"/>
</dbReference>
<name>A0A9N9NBS9_9GLOM</name>
<organism evidence="1 2">
    <name type="scientific">Dentiscutata erythropus</name>
    <dbReference type="NCBI Taxonomy" id="1348616"/>
    <lineage>
        <taxon>Eukaryota</taxon>
        <taxon>Fungi</taxon>
        <taxon>Fungi incertae sedis</taxon>
        <taxon>Mucoromycota</taxon>
        <taxon>Glomeromycotina</taxon>
        <taxon>Glomeromycetes</taxon>
        <taxon>Diversisporales</taxon>
        <taxon>Gigasporaceae</taxon>
        <taxon>Dentiscutata</taxon>
    </lineage>
</organism>
<reference evidence="1" key="1">
    <citation type="submission" date="2021-06" db="EMBL/GenBank/DDBJ databases">
        <authorList>
            <person name="Kallberg Y."/>
            <person name="Tangrot J."/>
            <person name="Rosling A."/>
        </authorList>
    </citation>
    <scope>NUCLEOTIDE SEQUENCE</scope>
    <source>
        <strain evidence="1">MA453B</strain>
    </source>
</reference>
<dbReference type="OrthoDB" id="2421010at2759"/>
<sequence>MTLSDKFFKRCENCKKAHVGHKHKDAHQCNFCDQVRLSGYEVIKKNVR</sequence>
<evidence type="ECO:0000313" key="1">
    <source>
        <dbReference type="EMBL" id="CAG8719329.1"/>
    </source>
</evidence>
<feature type="non-terminal residue" evidence="1">
    <location>
        <position position="48"/>
    </location>
</feature>